<organism evidence="2 3">
    <name type="scientific">Mesorhizobium waimense</name>
    <dbReference type="NCBI Taxonomy" id="1300307"/>
    <lineage>
        <taxon>Bacteria</taxon>
        <taxon>Pseudomonadati</taxon>
        <taxon>Pseudomonadota</taxon>
        <taxon>Alphaproteobacteria</taxon>
        <taxon>Hyphomicrobiales</taxon>
        <taxon>Phyllobacteriaceae</taxon>
        <taxon>Mesorhizobium</taxon>
    </lineage>
</organism>
<accession>A0A3A5JQE7</accession>
<comment type="caution">
    <text evidence="2">The sequence shown here is derived from an EMBL/GenBank/DDBJ whole genome shotgun (WGS) entry which is preliminary data.</text>
</comment>
<name>A0A3A5JQE7_9HYPH</name>
<sequence length="273" mass="31875">MEKIMRFALVNDVRCETSPGLIGSCPGCSQPMIAKCGTQRVWHWAHRGNRNCDPWWEPETPWHRAWKDQFPSGWQEVIRRDEAGEKHIADVMTENGLVIEFQHSHLPAREMSAREAFHRNMVWVVDGTRLKRDRSRFLAARTTFRPTLMKGLFVVFWPKEGFPSAWLDCAVPVFFDFECFGTANEVSEQNRDILWCLLPGRAEGHAAVLAVSRSTFLDAARKRAQIIPSQTVMEMIAADLRRERAVAELNARRWAYAHPPRRKWFRRRRQSRF</sequence>
<protein>
    <submittedName>
        <fullName evidence="2">Competence protein</fullName>
    </submittedName>
</protein>
<dbReference type="EMBL" id="QZWZ01000116">
    <property type="protein sequence ID" value="RJT21313.1"/>
    <property type="molecule type" value="Genomic_DNA"/>
</dbReference>
<proteinExistence type="predicted"/>
<keyword evidence="3" id="KW-1185">Reference proteome</keyword>
<evidence type="ECO:0000259" key="1">
    <source>
        <dbReference type="Pfam" id="PF25164"/>
    </source>
</evidence>
<dbReference type="InterPro" id="IPR057253">
    <property type="entry name" value="CoiA-like_N"/>
</dbReference>
<reference evidence="2 3" key="1">
    <citation type="submission" date="2018-09" db="EMBL/GenBank/DDBJ databases">
        <title>Mesorhizobium carmichaelinearum sp. nov. isolated from Carmichaelinea spp. root nodules in New Zealand.</title>
        <authorList>
            <person name="De Meyer S.E."/>
        </authorList>
    </citation>
    <scope>NUCLEOTIDE SEQUENCE [LARGE SCALE GENOMIC DNA]</scope>
    <source>
        <strain evidence="2 3">ICMP19557</strain>
    </source>
</reference>
<gene>
    <name evidence="2" type="ORF">D3227_39785</name>
</gene>
<dbReference type="OrthoDB" id="4212451at2"/>
<dbReference type="AlphaFoldDB" id="A0A3A5JQE7"/>
<evidence type="ECO:0000313" key="3">
    <source>
        <dbReference type="Proteomes" id="UP000272706"/>
    </source>
</evidence>
<evidence type="ECO:0000313" key="2">
    <source>
        <dbReference type="EMBL" id="RJT21313.1"/>
    </source>
</evidence>
<dbReference type="Pfam" id="PF25164">
    <property type="entry name" value="CoiA_N"/>
    <property type="match status" value="1"/>
</dbReference>
<dbReference type="Proteomes" id="UP000272706">
    <property type="component" value="Unassembled WGS sequence"/>
</dbReference>
<feature type="domain" description="Competence protein CoiA-like N-terminal" evidence="1">
    <location>
        <begin position="25"/>
        <end position="53"/>
    </location>
</feature>